<name>A0ABW1SET3_9PROT</name>
<protein>
    <recommendedName>
        <fullName evidence="6">Ribonuclease D</fullName>
        <shortName evidence="6">RNase D</shortName>
        <ecNumber evidence="6">3.1.13.5</ecNumber>
    </recommendedName>
</protein>
<accession>A0ABW1SET3</accession>
<reference evidence="9" key="1">
    <citation type="journal article" date="2019" name="Int. J. Syst. Evol. Microbiol.">
        <title>The Global Catalogue of Microorganisms (GCM) 10K type strain sequencing project: providing services to taxonomists for standard genome sequencing and annotation.</title>
        <authorList>
            <consortium name="The Broad Institute Genomics Platform"/>
            <consortium name="The Broad Institute Genome Sequencing Center for Infectious Disease"/>
            <person name="Wu L."/>
            <person name="Ma J."/>
        </authorList>
    </citation>
    <scope>NUCLEOTIDE SEQUENCE [LARGE SCALE GENOMIC DNA]</scope>
    <source>
        <strain evidence="9">CGMCC-1.15741</strain>
    </source>
</reference>
<dbReference type="Pfam" id="PF01612">
    <property type="entry name" value="DNA_pol_A_exo1"/>
    <property type="match status" value="1"/>
</dbReference>
<evidence type="ECO:0000256" key="3">
    <source>
        <dbReference type="ARBA" id="ARBA00022722"/>
    </source>
</evidence>
<dbReference type="SUPFAM" id="SSF47819">
    <property type="entry name" value="HRDC-like"/>
    <property type="match status" value="2"/>
</dbReference>
<dbReference type="InterPro" id="IPR051086">
    <property type="entry name" value="RNase_D-like"/>
</dbReference>
<evidence type="ECO:0000256" key="1">
    <source>
        <dbReference type="ARBA" id="ARBA00022490"/>
    </source>
</evidence>
<evidence type="ECO:0000256" key="5">
    <source>
        <dbReference type="ARBA" id="ARBA00022839"/>
    </source>
</evidence>
<dbReference type="Gene3D" id="3.30.420.10">
    <property type="entry name" value="Ribonuclease H-like superfamily/Ribonuclease H"/>
    <property type="match status" value="1"/>
</dbReference>
<keyword evidence="9" id="KW-1185">Reference proteome</keyword>
<feature type="domain" description="HRDC" evidence="7">
    <location>
        <begin position="213"/>
        <end position="294"/>
    </location>
</feature>
<evidence type="ECO:0000313" key="8">
    <source>
        <dbReference type="EMBL" id="MFC6200140.1"/>
    </source>
</evidence>
<dbReference type="Gene3D" id="1.10.150.80">
    <property type="entry name" value="HRDC domain"/>
    <property type="match status" value="1"/>
</dbReference>
<evidence type="ECO:0000256" key="4">
    <source>
        <dbReference type="ARBA" id="ARBA00022801"/>
    </source>
</evidence>
<dbReference type="EC" id="3.1.13.5" evidence="6"/>
<dbReference type="InterPro" id="IPR036397">
    <property type="entry name" value="RNaseH_sf"/>
</dbReference>
<dbReference type="Proteomes" id="UP001596303">
    <property type="component" value="Unassembled WGS sequence"/>
</dbReference>
<evidence type="ECO:0000256" key="6">
    <source>
        <dbReference type="HAMAP-Rule" id="MF_01899"/>
    </source>
</evidence>
<proteinExistence type="inferred from homology"/>
<dbReference type="InterPro" id="IPR012337">
    <property type="entry name" value="RNaseH-like_sf"/>
</dbReference>
<dbReference type="HAMAP" id="MF_01899">
    <property type="entry name" value="RNase_D"/>
    <property type="match status" value="1"/>
</dbReference>
<gene>
    <name evidence="6 8" type="primary">rnd</name>
    <name evidence="8" type="ORF">ACFQDM_18860</name>
</gene>
<dbReference type="PANTHER" id="PTHR47649:SF1">
    <property type="entry name" value="RIBONUCLEASE D"/>
    <property type="match status" value="1"/>
</dbReference>
<dbReference type="SMART" id="SM00474">
    <property type="entry name" value="35EXOc"/>
    <property type="match status" value="1"/>
</dbReference>
<dbReference type="InterPro" id="IPR002121">
    <property type="entry name" value="HRDC_dom"/>
</dbReference>
<comment type="similarity">
    <text evidence="6">Belongs to the RNase D family.</text>
</comment>
<dbReference type="GO" id="GO:0033890">
    <property type="term" value="F:ribonuclease D activity"/>
    <property type="evidence" value="ECO:0007669"/>
    <property type="project" value="UniProtKB-EC"/>
</dbReference>
<sequence>MSEADINVIEQQDELNQFCDALKSNDVIFVDTEFHRESTFWPTLCLIQAAGENVEGIIDPMAEGLDLTPFLELLANTRITKVFHAARQDMEIFYRLLGKPPAPVFDTQVAAMALGLGDSISYDNLVSQLTGKQIDKSSQFTDWTRRPLSQKQLHYALGDVTHLRKVYAKMSGRLDSLDRWSWVAADHDLLASAELYESDPENAWKRMKIRRNRKDYLAVLKSVAVWREALAQELNRPRTRILKDDAVQEIADQRPKTPEALERLRSVPRGFGKSRHGPGLIQAINYALDNVDEVAPFVEKPKQRAPSPAGAADLLRVLLKQICDEEKITPRLVANSADLERVAAGEGHETNVMTGWRYDVFGKRAEDLLNGRLAITFNEGDIQLFDVTAAAKSPS</sequence>
<dbReference type="SUPFAM" id="SSF53098">
    <property type="entry name" value="Ribonuclease H-like"/>
    <property type="match status" value="1"/>
</dbReference>
<dbReference type="Pfam" id="PF00570">
    <property type="entry name" value="HRDC"/>
    <property type="match status" value="1"/>
</dbReference>
<dbReference type="InterPro" id="IPR010997">
    <property type="entry name" value="HRDC-like_sf"/>
</dbReference>
<keyword evidence="3 6" id="KW-0540">Nuclease</keyword>
<dbReference type="InterPro" id="IPR002562">
    <property type="entry name" value="3'-5'_exonuclease_dom"/>
</dbReference>
<evidence type="ECO:0000313" key="9">
    <source>
        <dbReference type="Proteomes" id="UP001596303"/>
    </source>
</evidence>
<keyword evidence="5 6" id="KW-0269">Exonuclease</keyword>
<comment type="subcellular location">
    <subcellularLocation>
        <location evidence="6">Cytoplasm</location>
    </subcellularLocation>
</comment>
<dbReference type="InterPro" id="IPR044876">
    <property type="entry name" value="HRDC_dom_sf"/>
</dbReference>
<comment type="cofactor">
    <cofactor evidence="6">
        <name>a divalent metal cation</name>
        <dbReference type="ChEBI" id="CHEBI:60240"/>
    </cofactor>
</comment>
<keyword evidence="1 6" id="KW-0963">Cytoplasm</keyword>
<dbReference type="CDD" id="cd06142">
    <property type="entry name" value="RNaseD_exo"/>
    <property type="match status" value="1"/>
</dbReference>
<evidence type="ECO:0000259" key="7">
    <source>
        <dbReference type="PROSITE" id="PS50967"/>
    </source>
</evidence>
<comment type="caution">
    <text evidence="8">The sequence shown here is derived from an EMBL/GenBank/DDBJ whole genome shotgun (WGS) entry which is preliminary data.</text>
</comment>
<keyword evidence="4 6" id="KW-0378">Hydrolase</keyword>
<keyword evidence="2 6" id="KW-0819">tRNA processing</keyword>
<evidence type="ECO:0000256" key="2">
    <source>
        <dbReference type="ARBA" id="ARBA00022694"/>
    </source>
</evidence>
<comment type="catalytic activity">
    <reaction evidence="6">
        <text>Exonucleolytic cleavage that removes extra residues from the 3'-terminus of tRNA to produce 5'-mononucleotides.</text>
        <dbReference type="EC" id="3.1.13.5"/>
    </reaction>
</comment>
<dbReference type="PROSITE" id="PS50967">
    <property type="entry name" value="HRDC"/>
    <property type="match status" value="1"/>
</dbReference>
<dbReference type="InterPro" id="IPR006292">
    <property type="entry name" value="RNase_D"/>
</dbReference>
<organism evidence="8 9">
    <name type="scientific">Ponticaulis profundi</name>
    <dbReference type="NCBI Taxonomy" id="2665222"/>
    <lineage>
        <taxon>Bacteria</taxon>
        <taxon>Pseudomonadati</taxon>
        <taxon>Pseudomonadota</taxon>
        <taxon>Alphaproteobacteria</taxon>
        <taxon>Hyphomonadales</taxon>
        <taxon>Hyphomonadaceae</taxon>
        <taxon>Ponticaulis</taxon>
    </lineage>
</organism>
<dbReference type="PANTHER" id="PTHR47649">
    <property type="entry name" value="RIBONUCLEASE D"/>
    <property type="match status" value="1"/>
</dbReference>
<dbReference type="EMBL" id="JBHSSW010000066">
    <property type="protein sequence ID" value="MFC6200140.1"/>
    <property type="molecule type" value="Genomic_DNA"/>
</dbReference>
<dbReference type="RefSeq" id="WP_377382135.1">
    <property type="nucleotide sequence ID" value="NZ_JBHSSW010000066.1"/>
</dbReference>
<dbReference type="NCBIfam" id="TIGR01388">
    <property type="entry name" value="rnd"/>
    <property type="match status" value="1"/>
</dbReference>
<comment type="function">
    <text evidence="6">Exonuclease involved in the 3' processing of various precursor tRNAs. Initiates hydrolysis at the 3'-terminus of an RNA molecule and releases 5'-mononucleotides.</text>
</comment>